<keyword evidence="5" id="KW-1185">Reference proteome</keyword>
<keyword evidence="1" id="KW-0812">Transmembrane</keyword>
<feature type="transmembrane region" description="Helical" evidence="1">
    <location>
        <begin position="49"/>
        <end position="73"/>
    </location>
</feature>
<comment type="caution">
    <text evidence="3">The sequence shown here is derived from an EMBL/GenBank/DDBJ whole genome shotgun (WGS) entry which is preliminary data.</text>
</comment>
<protein>
    <recommendedName>
        <fullName evidence="2">DUF6708 domain-containing protein</fullName>
    </recommendedName>
</protein>
<evidence type="ECO:0000259" key="2">
    <source>
        <dbReference type="Pfam" id="PF20455"/>
    </source>
</evidence>
<sequence>MPSKYRPQIVGWFGDLDKGPYSLPLHDDRLIYANDNYCAFIRKEHNDQIFYSCLYIVGFIFGTGAIVSFIWLLALEYDDPTIEPFTLMVIIVGFTVSCFGMYVLIPELYQNLFSRLGSPIIFNRKTGKVYVNESYFFNFKILRHPKVFLQPKKRRIQEYDWNDMHGVIIHNFSRNALISTVLMVCQPGTHQVIDHVMLDPAQPGAGSFHVWCWINSFMVNYESADIDDGEYKTDEEAKFKTDMIEGEGWPEWMVEAFNATSLEELAAIKHKYNIKP</sequence>
<evidence type="ECO:0000313" key="4">
    <source>
        <dbReference type="EMBL" id="OTQ10051.1"/>
    </source>
</evidence>
<gene>
    <name evidence="4" type="ORF">B6C91_07050</name>
    <name evidence="3" type="ORF">B6D08_02025</name>
</gene>
<dbReference type="EMBL" id="NART01000025">
    <property type="protein sequence ID" value="OTQ10051.1"/>
    <property type="molecule type" value="Genomic_DNA"/>
</dbReference>
<evidence type="ECO:0000256" key="1">
    <source>
        <dbReference type="SAM" id="Phobius"/>
    </source>
</evidence>
<dbReference type="RefSeq" id="WP_086271575.1">
    <property type="nucleotide sequence ID" value="NZ_MZNE01000044.1"/>
</dbReference>
<feature type="transmembrane region" description="Helical" evidence="1">
    <location>
        <begin position="85"/>
        <end position="105"/>
    </location>
</feature>
<dbReference type="Proteomes" id="UP000194977">
    <property type="component" value="Unassembled WGS sequence"/>
</dbReference>
<evidence type="ECO:0000313" key="5">
    <source>
        <dbReference type="Proteomes" id="UP000194800"/>
    </source>
</evidence>
<proteinExistence type="predicted"/>
<organism evidence="3 6">
    <name type="scientific">Gilliamella apicola</name>
    <dbReference type="NCBI Taxonomy" id="1196095"/>
    <lineage>
        <taxon>Bacteria</taxon>
        <taxon>Pseudomonadati</taxon>
        <taxon>Pseudomonadota</taxon>
        <taxon>Gammaproteobacteria</taxon>
        <taxon>Orbales</taxon>
        <taxon>Orbaceae</taxon>
        <taxon>Gilliamella</taxon>
    </lineage>
</organism>
<accession>A0A242NKR8</accession>
<name>A0A242NKR8_9GAMM</name>
<evidence type="ECO:0000313" key="3">
    <source>
        <dbReference type="EMBL" id="OTQ01193.1"/>
    </source>
</evidence>
<feature type="domain" description="DUF6708" evidence="2">
    <location>
        <begin position="100"/>
        <end position="223"/>
    </location>
</feature>
<dbReference type="EMBL" id="NARP01000004">
    <property type="protein sequence ID" value="OTQ01193.1"/>
    <property type="molecule type" value="Genomic_DNA"/>
</dbReference>
<keyword evidence="1" id="KW-1133">Transmembrane helix</keyword>
<dbReference type="OrthoDB" id="7066491at2"/>
<dbReference type="Pfam" id="PF20455">
    <property type="entry name" value="DUF6708"/>
    <property type="match status" value="1"/>
</dbReference>
<dbReference type="InterPro" id="IPR046554">
    <property type="entry name" value="DUF6708"/>
</dbReference>
<reference evidence="5 6" key="1">
    <citation type="submission" date="2017-03" db="EMBL/GenBank/DDBJ databases">
        <title>Comparative genomics of honeybee gut symbionts reveal geographically distinct and subgroup specific antibiotic resistance.</title>
        <authorList>
            <person name="Ludvigsen J."/>
            <person name="Porcellato D."/>
            <person name="Labee-Lund T.M."/>
            <person name="Amdam G.V."/>
            <person name="Rudi K."/>
        </authorList>
    </citation>
    <scope>NUCLEOTIDE SEQUENCE [LARGE SCALE GENOMIC DNA]</scope>
    <source>
        <strain evidence="3 6">A-7-12</strain>
        <strain evidence="4 5">A-9-12</strain>
    </source>
</reference>
<evidence type="ECO:0000313" key="6">
    <source>
        <dbReference type="Proteomes" id="UP000194977"/>
    </source>
</evidence>
<dbReference type="AlphaFoldDB" id="A0A242NKR8"/>
<dbReference type="Proteomes" id="UP000194800">
    <property type="component" value="Unassembled WGS sequence"/>
</dbReference>
<keyword evidence="1" id="KW-0472">Membrane</keyword>